<evidence type="ECO:0000256" key="8">
    <source>
        <dbReference type="HAMAP-Rule" id="MF_00530"/>
    </source>
</evidence>
<evidence type="ECO:0000256" key="9">
    <source>
        <dbReference type="RuleBase" id="RU003656"/>
    </source>
</evidence>
<comment type="caution">
    <text evidence="12">The sequence shown here is derived from an EMBL/GenBank/DDBJ whole genome shotgun (WGS) entry which is preliminary data.</text>
</comment>
<dbReference type="GO" id="GO:0005524">
    <property type="term" value="F:ATP binding"/>
    <property type="evidence" value="ECO:0007669"/>
    <property type="project" value="UniProtKB-UniRule"/>
</dbReference>
<evidence type="ECO:0000256" key="5">
    <source>
        <dbReference type="ARBA" id="ARBA00023136"/>
    </source>
</evidence>
<keyword evidence="13" id="KW-1185">Reference proteome</keyword>
<dbReference type="GO" id="GO:0005886">
    <property type="term" value="C:plasma membrane"/>
    <property type="evidence" value="ECO:0007669"/>
    <property type="project" value="UniProtKB-SubCell"/>
</dbReference>
<dbReference type="InterPro" id="IPR036771">
    <property type="entry name" value="ATPsynth_dsu/esu_N"/>
</dbReference>
<sequence length="132" mass="14841">MAENKLSLQIITPTRSVLNIKVDSVVLRTLDGDMGVYYDHEPVVTLLNYGILRYKVDGKVHKVTTMGGFAEVTEDKVVVLTDASELEEEIDFARAEAAKERAEGRVGHNDLDMRRAEIALRKSLVRLDLKKK</sequence>
<evidence type="ECO:0000259" key="10">
    <source>
        <dbReference type="Pfam" id="PF00401"/>
    </source>
</evidence>
<keyword evidence="8" id="KW-1003">Cell membrane</keyword>
<keyword evidence="8" id="KW-0375">Hydrogen ion transport</keyword>
<keyword evidence="3 8" id="KW-0813">Transport</keyword>
<dbReference type="NCBIfam" id="TIGR01216">
    <property type="entry name" value="ATP_synt_epsi"/>
    <property type="match status" value="1"/>
</dbReference>
<dbReference type="GO" id="GO:0045259">
    <property type="term" value="C:proton-transporting ATP synthase complex"/>
    <property type="evidence" value="ECO:0007669"/>
    <property type="project" value="UniProtKB-KW"/>
</dbReference>
<proteinExistence type="inferred from homology"/>
<evidence type="ECO:0000313" key="13">
    <source>
        <dbReference type="Proteomes" id="UP001169242"/>
    </source>
</evidence>
<dbReference type="HAMAP" id="MF_00530">
    <property type="entry name" value="ATP_synth_epsil_bac"/>
    <property type="match status" value="1"/>
</dbReference>
<dbReference type="InterPro" id="IPR020547">
    <property type="entry name" value="ATP_synth_F1_esu_C"/>
</dbReference>
<dbReference type="InterPro" id="IPR001469">
    <property type="entry name" value="ATP_synth_F1_dsu/esu"/>
</dbReference>
<dbReference type="GO" id="GO:0046933">
    <property type="term" value="F:proton-transporting ATP synthase activity, rotational mechanism"/>
    <property type="evidence" value="ECO:0007669"/>
    <property type="project" value="UniProtKB-UniRule"/>
</dbReference>
<name>A0AA42DRD2_9FIRM</name>
<dbReference type="SUPFAM" id="SSF46604">
    <property type="entry name" value="Epsilon subunit of F1F0-ATP synthase C-terminal domain"/>
    <property type="match status" value="1"/>
</dbReference>
<gene>
    <name evidence="8 12" type="primary">atpC</name>
    <name evidence="12" type="ORF">PBV87_17940</name>
</gene>
<keyword evidence="6 8" id="KW-0139">CF(1)</keyword>
<organism evidence="12 13">
    <name type="scientific">Holtiella tumoricola</name>
    <dbReference type="NCBI Taxonomy" id="3018743"/>
    <lineage>
        <taxon>Bacteria</taxon>
        <taxon>Bacillati</taxon>
        <taxon>Bacillota</taxon>
        <taxon>Clostridia</taxon>
        <taxon>Lachnospirales</taxon>
        <taxon>Cellulosilyticaceae</taxon>
        <taxon>Holtiella</taxon>
    </lineage>
</organism>
<dbReference type="SUPFAM" id="SSF51344">
    <property type="entry name" value="Epsilon subunit of F1F0-ATP synthase N-terminal domain"/>
    <property type="match status" value="1"/>
</dbReference>
<protein>
    <recommendedName>
        <fullName evidence="8">ATP synthase epsilon chain</fullName>
    </recommendedName>
    <alternativeName>
        <fullName evidence="8">ATP synthase F1 sector epsilon subunit</fullName>
    </alternativeName>
    <alternativeName>
        <fullName evidence="8">F-ATPase epsilon subunit</fullName>
    </alternativeName>
</protein>
<keyword evidence="7 8" id="KW-0066">ATP synthesis</keyword>
<comment type="subunit">
    <text evidence="8 9">F-type ATPases have 2 components, CF(1) - the catalytic core - and CF(0) - the membrane proton channel. CF(1) has five subunits: alpha(3), beta(3), gamma(1), delta(1), epsilon(1). CF(0) has three main subunits: a, b and c.</text>
</comment>
<evidence type="ECO:0000256" key="3">
    <source>
        <dbReference type="ARBA" id="ARBA00022448"/>
    </source>
</evidence>
<evidence type="ECO:0000256" key="4">
    <source>
        <dbReference type="ARBA" id="ARBA00023065"/>
    </source>
</evidence>
<dbReference type="CDD" id="cd12152">
    <property type="entry name" value="F1-ATPase_delta"/>
    <property type="match status" value="1"/>
</dbReference>
<comment type="similarity">
    <text evidence="2 8 9">Belongs to the ATPase epsilon chain family.</text>
</comment>
<dbReference type="PANTHER" id="PTHR13822">
    <property type="entry name" value="ATP SYNTHASE DELTA/EPSILON CHAIN"/>
    <property type="match status" value="1"/>
</dbReference>
<dbReference type="InterPro" id="IPR020546">
    <property type="entry name" value="ATP_synth_F1_dsu/esu_N"/>
</dbReference>
<feature type="domain" description="ATP synthase F1 complex delta/epsilon subunit N-terminal" evidence="11">
    <location>
        <begin position="6"/>
        <end position="83"/>
    </location>
</feature>
<evidence type="ECO:0000256" key="2">
    <source>
        <dbReference type="ARBA" id="ARBA00005712"/>
    </source>
</evidence>
<dbReference type="EMBL" id="JAQIFT010000062">
    <property type="protein sequence ID" value="MDA3733362.1"/>
    <property type="molecule type" value="Genomic_DNA"/>
</dbReference>
<evidence type="ECO:0000256" key="7">
    <source>
        <dbReference type="ARBA" id="ARBA00023310"/>
    </source>
</evidence>
<keyword evidence="5 8" id="KW-0472">Membrane</keyword>
<feature type="domain" description="ATP synthase epsilon subunit C-terminal" evidence="10">
    <location>
        <begin position="88"/>
        <end position="129"/>
    </location>
</feature>
<dbReference type="RefSeq" id="WP_053983176.1">
    <property type="nucleotide sequence ID" value="NZ_JAQIFT010000062.1"/>
</dbReference>
<comment type="function">
    <text evidence="8">Produces ATP from ADP in the presence of a proton gradient across the membrane.</text>
</comment>
<accession>A0AA42DRD2</accession>
<dbReference type="PANTHER" id="PTHR13822:SF10">
    <property type="entry name" value="ATP SYNTHASE EPSILON CHAIN, CHLOROPLASTIC"/>
    <property type="match status" value="1"/>
</dbReference>
<evidence type="ECO:0000313" key="12">
    <source>
        <dbReference type="EMBL" id="MDA3733362.1"/>
    </source>
</evidence>
<reference evidence="12" key="1">
    <citation type="journal article" date="2023" name="Int. J. Syst. Evol. Microbiol.">
        <title>&lt;i&gt;Holtiella tumoricola&lt;/i&gt; gen. nov. sp. nov., isolated from a human clinical sample.</title>
        <authorList>
            <person name="Allen-Vercoe E."/>
            <person name="Daigneault M.C."/>
            <person name="Vancuren S.J."/>
            <person name="Cochrane K."/>
            <person name="O'Neal L.L."/>
            <person name="Sankaranarayanan K."/>
            <person name="Lawson P.A."/>
        </authorList>
    </citation>
    <scope>NUCLEOTIDE SEQUENCE</scope>
    <source>
        <strain evidence="12">CC70A</strain>
    </source>
</reference>
<dbReference type="Proteomes" id="UP001169242">
    <property type="component" value="Unassembled WGS sequence"/>
</dbReference>
<dbReference type="Pfam" id="PF02823">
    <property type="entry name" value="ATP-synt_DE_N"/>
    <property type="match status" value="1"/>
</dbReference>
<dbReference type="Gene3D" id="1.20.5.440">
    <property type="entry name" value="ATP synthase delta/epsilon subunit, C-terminal domain"/>
    <property type="match status" value="1"/>
</dbReference>
<comment type="subcellular location">
    <subcellularLocation>
        <location evidence="1 8">Cell membrane</location>
        <topology evidence="1 8">Peripheral membrane protein</topology>
    </subcellularLocation>
</comment>
<dbReference type="AlphaFoldDB" id="A0AA42DRD2"/>
<dbReference type="InterPro" id="IPR036794">
    <property type="entry name" value="ATP_F1_dsu/esu_C_sf"/>
</dbReference>
<evidence type="ECO:0000259" key="11">
    <source>
        <dbReference type="Pfam" id="PF02823"/>
    </source>
</evidence>
<evidence type="ECO:0000256" key="1">
    <source>
        <dbReference type="ARBA" id="ARBA00004202"/>
    </source>
</evidence>
<keyword evidence="4 8" id="KW-0406">Ion transport</keyword>
<dbReference type="Pfam" id="PF00401">
    <property type="entry name" value="ATP-synt_DE"/>
    <property type="match status" value="1"/>
</dbReference>
<dbReference type="Gene3D" id="2.60.15.10">
    <property type="entry name" value="F0F1 ATP synthase delta/epsilon subunit, N-terminal"/>
    <property type="match status" value="1"/>
</dbReference>
<evidence type="ECO:0000256" key="6">
    <source>
        <dbReference type="ARBA" id="ARBA00023196"/>
    </source>
</evidence>